<gene>
    <name evidence="2" type="ORF">PAC_10601</name>
</gene>
<dbReference type="Proteomes" id="UP000184330">
    <property type="component" value="Unassembled WGS sequence"/>
</dbReference>
<evidence type="ECO:0000313" key="3">
    <source>
        <dbReference type="Proteomes" id="UP000184330"/>
    </source>
</evidence>
<dbReference type="AlphaFoldDB" id="A0A1L7X6Q5"/>
<dbReference type="InterPro" id="IPR025332">
    <property type="entry name" value="DUF4238"/>
</dbReference>
<organism evidence="2 3">
    <name type="scientific">Phialocephala subalpina</name>
    <dbReference type="NCBI Taxonomy" id="576137"/>
    <lineage>
        <taxon>Eukaryota</taxon>
        <taxon>Fungi</taxon>
        <taxon>Dikarya</taxon>
        <taxon>Ascomycota</taxon>
        <taxon>Pezizomycotina</taxon>
        <taxon>Leotiomycetes</taxon>
        <taxon>Helotiales</taxon>
        <taxon>Mollisiaceae</taxon>
        <taxon>Phialocephala</taxon>
        <taxon>Phialocephala fortinii species complex</taxon>
    </lineage>
</organism>
<evidence type="ECO:0008006" key="4">
    <source>
        <dbReference type="Google" id="ProtNLM"/>
    </source>
</evidence>
<reference evidence="2 3" key="1">
    <citation type="submission" date="2016-03" db="EMBL/GenBank/DDBJ databases">
        <authorList>
            <person name="Ploux O."/>
        </authorList>
    </citation>
    <scope>NUCLEOTIDE SEQUENCE [LARGE SCALE GENOMIC DNA]</scope>
    <source>
        <strain evidence="2 3">UAMH 11012</strain>
    </source>
</reference>
<evidence type="ECO:0000256" key="1">
    <source>
        <dbReference type="SAM" id="MobiDB-lite"/>
    </source>
</evidence>
<protein>
    <recommendedName>
        <fullName evidence="4">DUF4238 domain-containing protein</fullName>
    </recommendedName>
</protein>
<dbReference type="EMBL" id="FJOG01000016">
    <property type="protein sequence ID" value="CZR60705.1"/>
    <property type="molecule type" value="Genomic_DNA"/>
</dbReference>
<feature type="compositionally biased region" description="Basic residues" evidence="1">
    <location>
        <begin position="38"/>
        <end position="47"/>
    </location>
</feature>
<keyword evidence="3" id="KW-1185">Reference proteome</keyword>
<name>A0A1L7X6Q5_9HELO</name>
<accession>A0A1L7X6Q5</accession>
<evidence type="ECO:0000313" key="2">
    <source>
        <dbReference type="EMBL" id="CZR60705.1"/>
    </source>
</evidence>
<proteinExistence type="predicted"/>
<dbReference type="OrthoDB" id="5340163at2759"/>
<dbReference type="Pfam" id="PF14022">
    <property type="entry name" value="DUF4238"/>
    <property type="match status" value="1"/>
</dbReference>
<feature type="region of interest" description="Disordered" evidence="1">
    <location>
        <begin position="25"/>
        <end position="53"/>
    </location>
</feature>
<sequence length="706" mass="81212">MAGSSASVQERSQYHHFIPRFILRNYSHPGESPTGPRTSKKRGKRKNGPCSTEPMLYGINLAGEEPEITETSVAKTFGMIDMYRDLSASTRQHQIEQQLSVLESRAGEIISTIRKAFEAGKADVWITRTQRDTLRKFLFIMKYRSRTFHRRYCHDNSDDYDADDREKMLKYMKETGIKKPIDVWFDNIKGILDLKMDYRMEWIEKIQKRIYPDDAKWFISNVQGFYMALITPTNTDDEFLLTQNAYSIHEGASSERLNPVTRKMELSAYTEFHVFAPIAPRLLIVLRNFILPVPEEDFDDTIREHREMFYKASVDGHPRPEEARLSLRDLPISKALNSYSKIIDGRLVPINGGPTGANDKFGFRFFSTPEEYVNKINGIMLEESHRIDLIVFNNKSTTYKTLEHYLASRSEFDIDSSRLRAIKKLNLAAKLLATTIPTQDIPDPWPNPSREEVPADKVHALFIQDNKAKELYFELSGKALDSKDFDQACGLLYMRIKLDSSTRGLPTETREAKRNRFLEVYDQFPVQVVWIYLKRIRFMKLGGTMIGIQNTLEDYVLPAQHLHGLEDVVAASKPIWGLISELTLDDDGLKRLHEEKELVLGTQGSICDCGIPKIEEAAKAMREIVKDNWQKMWKSPLDPIFSEDEKIELLTRDLVRGYNDEGTGKRLVENLELEKVLFDVVYPLFGSRSIAQVGEGADEGWSCLVQ</sequence>